<dbReference type="PROSITE" id="PS50055">
    <property type="entry name" value="TYR_PHOSPHATASE_PTP"/>
    <property type="match status" value="1"/>
</dbReference>
<dbReference type="GeneID" id="2908490"/>
<organism evidence="7 8">
    <name type="scientific">Yarrowia lipolytica</name>
    <name type="common">Candida lipolytica</name>
    <dbReference type="NCBI Taxonomy" id="4952"/>
    <lineage>
        <taxon>Eukaryota</taxon>
        <taxon>Fungi</taxon>
        <taxon>Dikarya</taxon>
        <taxon>Ascomycota</taxon>
        <taxon>Saccharomycotina</taxon>
        <taxon>Dipodascomycetes</taxon>
        <taxon>Dipodascales</taxon>
        <taxon>Dipodascales incertae sedis</taxon>
        <taxon>Yarrowia</taxon>
    </lineage>
</organism>
<dbReference type="InterPro" id="IPR029021">
    <property type="entry name" value="Prot-tyrosine_phosphatase-like"/>
</dbReference>
<dbReference type="PROSITE" id="PS50206">
    <property type="entry name" value="RHODANESE_3"/>
    <property type="match status" value="1"/>
</dbReference>
<dbReference type="AlphaFoldDB" id="A0A1H6Q0S7"/>
<feature type="region of interest" description="Disordered" evidence="3">
    <location>
        <begin position="1"/>
        <end position="78"/>
    </location>
</feature>
<evidence type="ECO:0000313" key="7">
    <source>
        <dbReference type="EMBL" id="AOW07653.1"/>
    </source>
</evidence>
<accession>A0A1H6Q0S7</accession>
<dbReference type="Gene3D" id="3.90.190.10">
    <property type="entry name" value="Protein tyrosine phosphatase superfamily"/>
    <property type="match status" value="1"/>
</dbReference>
<dbReference type="VEuPathDB" id="FungiDB:YALI0_F24585g"/>
<dbReference type="EMBL" id="CP017558">
    <property type="protein sequence ID" value="AOW07653.1"/>
    <property type="molecule type" value="Genomic_DNA"/>
</dbReference>
<evidence type="ECO:0000259" key="6">
    <source>
        <dbReference type="PROSITE" id="PS50206"/>
    </source>
</evidence>
<dbReference type="InterPro" id="IPR036873">
    <property type="entry name" value="Rhodanese-like_dom_sf"/>
</dbReference>
<comment type="similarity">
    <text evidence="1">Belongs to the protein-tyrosine phosphatase family. Non-receptor class subfamily.</text>
</comment>
<dbReference type="PRINTS" id="PR00700">
    <property type="entry name" value="PRTYPHPHTASE"/>
</dbReference>
<dbReference type="GO" id="GO:0004725">
    <property type="term" value="F:protein tyrosine phosphatase activity"/>
    <property type="evidence" value="ECO:0007669"/>
    <property type="project" value="UniProtKB-EC"/>
</dbReference>
<gene>
    <name evidence="7" type="ORF">YALI1_F31947g</name>
</gene>
<dbReference type="PANTHER" id="PTHR19134">
    <property type="entry name" value="RECEPTOR-TYPE TYROSINE-PROTEIN PHOSPHATASE"/>
    <property type="match status" value="1"/>
</dbReference>
<evidence type="ECO:0000256" key="3">
    <source>
        <dbReference type="SAM" id="MobiDB-lite"/>
    </source>
</evidence>
<evidence type="ECO:0000259" key="4">
    <source>
        <dbReference type="PROSITE" id="PS50055"/>
    </source>
</evidence>
<proteinExistence type="inferred from homology"/>
<feature type="domain" description="Rhodanese" evidence="6">
    <location>
        <begin position="184"/>
        <end position="303"/>
    </location>
</feature>
<feature type="domain" description="Tyrosine specific protein phosphatases" evidence="5">
    <location>
        <begin position="592"/>
        <end position="673"/>
    </location>
</feature>
<dbReference type="InterPro" id="IPR016130">
    <property type="entry name" value="Tyr_Pase_AS"/>
</dbReference>
<dbReference type="EC" id="3.1.3.48" evidence="2"/>
<feature type="compositionally biased region" description="Low complexity" evidence="3">
    <location>
        <begin position="27"/>
        <end position="57"/>
    </location>
</feature>
<dbReference type="SUPFAM" id="SSF52799">
    <property type="entry name" value="(Phosphotyrosine protein) phosphatases II"/>
    <property type="match status" value="1"/>
</dbReference>
<dbReference type="SMART" id="SM00450">
    <property type="entry name" value="RHOD"/>
    <property type="match status" value="1"/>
</dbReference>
<dbReference type="VEuPathDB" id="FungiDB:YALI1_F31947g"/>
<dbReference type="SUPFAM" id="SSF52821">
    <property type="entry name" value="Rhodanese/Cell cycle control phosphatase"/>
    <property type="match status" value="1"/>
</dbReference>
<feature type="compositionally biased region" description="Basic residues" evidence="3">
    <location>
        <begin position="58"/>
        <end position="68"/>
    </location>
</feature>
<evidence type="ECO:0000256" key="1">
    <source>
        <dbReference type="ARBA" id="ARBA00009649"/>
    </source>
</evidence>
<dbReference type="RefSeq" id="XP_505836.3">
    <property type="nucleotide sequence ID" value="XM_505836.3"/>
</dbReference>
<dbReference type="CDD" id="cd18533">
    <property type="entry name" value="PTP_fungal"/>
    <property type="match status" value="1"/>
</dbReference>
<evidence type="ECO:0000313" key="8">
    <source>
        <dbReference type="Proteomes" id="UP000182444"/>
    </source>
</evidence>
<dbReference type="InterPro" id="IPR000242">
    <property type="entry name" value="PTP_cat"/>
</dbReference>
<dbReference type="InterPro" id="IPR003595">
    <property type="entry name" value="Tyr_Pase_cat"/>
</dbReference>
<dbReference type="Proteomes" id="UP000182444">
    <property type="component" value="Chromosome 1F"/>
</dbReference>
<dbReference type="Pfam" id="PF00102">
    <property type="entry name" value="Y_phosphatase"/>
    <property type="match status" value="1"/>
</dbReference>
<dbReference type="PROSITE" id="PS50056">
    <property type="entry name" value="TYR_PHOSPHATASE_2"/>
    <property type="match status" value="1"/>
</dbReference>
<dbReference type="KEGG" id="yli:2908490"/>
<dbReference type="eggNOG" id="KOG0789">
    <property type="taxonomic scope" value="Eukaryota"/>
</dbReference>
<dbReference type="Gene3D" id="3.40.250.10">
    <property type="entry name" value="Rhodanese-like domain"/>
    <property type="match status" value="1"/>
</dbReference>
<evidence type="ECO:0000256" key="2">
    <source>
        <dbReference type="ARBA" id="ARBA00013064"/>
    </source>
</evidence>
<dbReference type="InterPro" id="IPR000387">
    <property type="entry name" value="Tyr_Pase_dom"/>
</dbReference>
<dbReference type="InterPro" id="IPR050348">
    <property type="entry name" value="Protein-Tyr_Phosphatase"/>
</dbReference>
<dbReference type="SMART" id="SM00194">
    <property type="entry name" value="PTPc"/>
    <property type="match status" value="1"/>
</dbReference>
<feature type="domain" description="Tyrosine-protein phosphatase" evidence="4">
    <location>
        <begin position="443"/>
        <end position="682"/>
    </location>
</feature>
<dbReference type="OMA" id="WQQDVRV"/>
<dbReference type="PROSITE" id="PS00383">
    <property type="entry name" value="TYR_PHOSPHATASE_1"/>
    <property type="match status" value="1"/>
</dbReference>
<dbReference type="SMART" id="SM00404">
    <property type="entry name" value="PTPc_motif"/>
    <property type="match status" value="1"/>
</dbReference>
<dbReference type="PANTHER" id="PTHR19134:SF561">
    <property type="entry name" value="PROTEIN TYROSINE PHOSPHATASE 36E, ISOFORM A"/>
    <property type="match status" value="1"/>
</dbReference>
<reference evidence="7 8" key="1">
    <citation type="journal article" date="2016" name="PLoS ONE">
        <title>Sequence Assembly of Yarrowia lipolytica Strain W29/CLIB89 Shows Transposable Element Diversity.</title>
        <authorList>
            <person name="Magnan C."/>
            <person name="Yu J."/>
            <person name="Chang I."/>
            <person name="Jahn E."/>
            <person name="Kanomata Y."/>
            <person name="Wu J."/>
            <person name="Zeller M."/>
            <person name="Oakes M."/>
            <person name="Baldi P."/>
            <person name="Sandmeyer S."/>
        </authorList>
    </citation>
    <scope>NUCLEOTIDE SEQUENCE [LARGE SCALE GENOMIC DNA]</scope>
    <source>
        <strain evidence="8">CLIB89(W29)</strain>
    </source>
</reference>
<dbReference type="InterPro" id="IPR001763">
    <property type="entry name" value="Rhodanese-like_dom"/>
</dbReference>
<name>A0A1H6Q0S7_YARLL</name>
<dbReference type="Pfam" id="PF00581">
    <property type="entry name" value="Rhodanese"/>
    <property type="match status" value="1"/>
</dbReference>
<protein>
    <recommendedName>
        <fullName evidence="2">protein-tyrosine-phosphatase</fullName>
        <ecNumber evidence="2">3.1.3.48</ecNumber>
    </recommendedName>
</protein>
<sequence length="687" mass="77184">MQTKLGSDNRRLELGTQEHSGRRRVASTDSSTRTSSSTPNSSSTSVLDQQQHQQLQLHQRRASQHQHQHPYDFPTTVGTCTDRLTATTEPGPMSVSPYSPCSPEVRFPIKEQPSYFEAPSAVTSNTHTMKARSQSPTTEQIPPPIALPSLQLRRPSLPITSLARETPSQIRALTPDQLVDLLQQAPGATVVDIRPYCDYTLSRVKGALHFCIPSTFLKRASYSFRRTVDNMLPEQRHAFDNLADLPPLVIYDRSSEHLQTSQSNLYHTLMKFVTAEGWPADQTAHYLVGGLDAWSRNDRVAANGLLDSEMYKCEGRPPEFGAIGFTRATANLADANAIPFPLVTSGLRQNPLFKSVRAAMEVQDDEYIEVQLPVDLEPSDNHPDWVKTILSDPLEASKKMAAEFRSLEQAEKNRMFGALSIKSDSENYFDRRYSISGIELGVKNRYDNIYPYEHTRVKLARKTQGCDYINASHISSAHSKRVYIATQAPLPETFADFFHMIWEEKVPVIVQLAPEFEGAMLKCHNYWGEGTHGPYTVRVIATRKEDVDTKDNIVATIRTFEVSREGVVRHVTQIFYDAWPDLGRPANPADLLRLMELKDGILKHAKLPVDGTKVVVHCSAGCGRTGTFCAIDIVCDILQRGDPQYQHKDVVAEVVAELRTQRTSMVQSLRQYVLCYDSVLAWLAKRQ</sequence>
<evidence type="ECO:0000259" key="5">
    <source>
        <dbReference type="PROSITE" id="PS50056"/>
    </source>
</evidence>